<organism evidence="2 3">
    <name type="scientific">Taphrina deformans (strain PYCC 5710 / ATCC 11124 / CBS 356.35 / IMI 108563 / JCM 9778 / NBRC 8474)</name>
    <name type="common">Peach leaf curl fungus</name>
    <name type="synonym">Lalaria deformans</name>
    <dbReference type="NCBI Taxonomy" id="1097556"/>
    <lineage>
        <taxon>Eukaryota</taxon>
        <taxon>Fungi</taxon>
        <taxon>Dikarya</taxon>
        <taxon>Ascomycota</taxon>
        <taxon>Taphrinomycotina</taxon>
        <taxon>Taphrinomycetes</taxon>
        <taxon>Taphrinales</taxon>
        <taxon>Taphrinaceae</taxon>
        <taxon>Taphrina</taxon>
    </lineage>
</organism>
<dbReference type="Proteomes" id="UP000013776">
    <property type="component" value="Unassembled WGS sequence"/>
</dbReference>
<dbReference type="OrthoDB" id="548474at2759"/>
<dbReference type="EMBL" id="CAHR02000479">
    <property type="protein sequence ID" value="CCG85117.1"/>
    <property type="molecule type" value="Genomic_DNA"/>
</dbReference>
<dbReference type="AlphaFoldDB" id="R4XH48"/>
<evidence type="ECO:0000313" key="3">
    <source>
        <dbReference type="Proteomes" id="UP000013776"/>
    </source>
</evidence>
<keyword evidence="3" id="KW-1185">Reference proteome</keyword>
<sequence length="122" mass="13652">MMASNGDPVATTRAPTPVSYSIALQDLTVPQIHAELSRLSNSETRLRETNTELNKEEYRDEQFAVEAVSENEAVLQSYEWRREIIGYELRRRGLLSMPGVHEGQTPTGDVSSEESGEQGIEL</sequence>
<evidence type="ECO:0000256" key="1">
    <source>
        <dbReference type="SAM" id="MobiDB-lite"/>
    </source>
</evidence>
<gene>
    <name evidence="2" type="ORF">TAPDE_005716</name>
</gene>
<reference evidence="2 3" key="1">
    <citation type="journal article" date="2013" name="MBio">
        <title>Genome sequencing of the plant pathogen Taphrina deformans, the causal agent of peach leaf curl.</title>
        <authorList>
            <person name="Cisse O.H."/>
            <person name="Almeida J.M.G.C.F."/>
            <person name="Fonseca A."/>
            <person name="Kumar A.A."/>
            <person name="Salojaervi J."/>
            <person name="Overmyer K."/>
            <person name="Hauser P.M."/>
            <person name="Pagni M."/>
        </authorList>
    </citation>
    <scope>NUCLEOTIDE SEQUENCE [LARGE SCALE GENOMIC DNA]</scope>
    <source>
        <strain evidence="3">PYCC 5710 / ATCC 11124 / CBS 356.35 / IMI 108563 / JCM 9778 / NBRC 8474</strain>
    </source>
</reference>
<name>R4XH48_TAPDE</name>
<comment type="caution">
    <text evidence="2">The sequence shown here is derived from an EMBL/GenBank/DDBJ whole genome shotgun (WGS) entry which is preliminary data.</text>
</comment>
<dbReference type="VEuPathDB" id="FungiDB:TAPDE_005716"/>
<protein>
    <submittedName>
        <fullName evidence="2">Uncharacterized protein</fullName>
    </submittedName>
</protein>
<feature type="region of interest" description="Disordered" evidence="1">
    <location>
        <begin position="97"/>
        <end position="122"/>
    </location>
</feature>
<proteinExistence type="predicted"/>
<evidence type="ECO:0000313" key="2">
    <source>
        <dbReference type="EMBL" id="CCG85117.1"/>
    </source>
</evidence>
<accession>R4XH48</accession>